<keyword evidence="4" id="KW-1185">Reference proteome</keyword>
<protein>
    <submittedName>
        <fullName evidence="3">Esterase</fullName>
    </submittedName>
</protein>
<comment type="caution">
    <text evidence="3">The sequence shown here is derived from an EMBL/GenBank/DDBJ whole genome shotgun (WGS) entry which is preliminary data.</text>
</comment>
<dbReference type="PANTHER" id="PTHR48098">
    <property type="entry name" value="ENTEROCHELIN ESTERASE-RELATED"/>
    <property type="match status" value="1"/>
</dbReference>
<dbReference type="Gene3D" id="3.40.50.1820">
    <property type="entry name" value="alpha/beta hydrolase"/>
    <property type="match status" value="1"/>
</dbReference>
<gene>
    <name evidence="3" type="ORF">EJ419_08215</name>
</gene>
<evidence type="ECO:0000313" key="4">
    <source>
        <dbReference type="Proteomes" id="UP000291289"/>
    </source>
</evidence>
<dbReference type="Pfam" id="PF00756">
    <property type="entry name" value="Esterase"/>
    <property type="match status" value="1"/>
</dbReference>
<keyword evidence="2" id="KW-0812">Transmembrane</keyword>
<feature type="region of interest" description="Disordered" evidence="1">
    <location>
        <begin position="37"/>
        <end position="58"/>
    </location>
</feature>
<evidence type="ECO:0000256" key="1">
    <source>
        <dbReference type="SAM" id="MobiDB-lite"/>
    </source>
</evidence>
<dbReference type="EMBL" id="RXLP01000027">
    <property type="protein sequence ID" value="TCD53613.1"/>
    <property type="molecule type" value="Genomic_DNA"/>
</dbReference>
<evidence type="ECO:0000313" key="3">
    <source>
        <dbReference type="EMBL" id="TCD53613.1"/>
    </source>
</evidence>
<evidence type="ECO:0000256" key="2">
    <source>
        <dbReference type="SAM" id="Phobius"/>
    </source>
</evidence>
<feature type="transmembrane region" description="Helical" evidence="2">
    <location>
        <begin position="12"/>
        <end position="30"/>
    </location>
</feature>
<dbReference type="Proteomes" id="UP000291289">
    <property type="component" value="Unassembled WGS sequence"/>
</dbReference>
<dbReference type="OrthoDB" id="184858at2"/>
<keyword evidence="2" id="KW-1133">Transmembrane helix</keyword>
<keyword evidence="2" id="KW-0472">Membrane</keyword>
<accession>A0A4R0QN58</accession>
<dbReference type="InterPro" id="IPR029058">
    <property type="entry name" value="AB_hydrolase_fold"/>
</dbReference>
<dbReference type="PANTHER" id="PTHR48098:SF1">
    <property type="entry name" value="DIACYLGLYCEROL ACYLTRANSFERASE_MYCOLYLTRANSFERASE AG85A"/>
    <property type="match status" value="1"/>
</dbReference>
<sequence>MDIKMRKTILRVGAAIAAVLIVAVVVWLVYIRLNSSGTSSATTRSQPTSQITRSSQQGSQLQTVDYNIEYDGKTYDKNVVVYVPDAYKQGTPMNILYLMHGSTGSGEQTAQAMQPLFDQWIAQGQMEPMLVAFPTYYPDRSFVVSNYSADYPLNHFFATTEVQTVMQKVESQFTTYASETTDQSFEDSRMHRAFGGYSMGGITTWDVLVDQSQYFGYYMPMAGDSWIGQTTGNSSTNEVADTLVSGLEKNGYTPNDFKIIAMVGENDGTKSSMIPQINALRREHSNVINDNNLIYWENDNGGHSQESFEIETEHGMQYLFK</sequence>
<dbReference type="AlphaFoldDB" id="A0A4R0QN58"/>
<dbReference type="InterPro" id="IPR050583">
    <property type="entry name" value="Mycobacterial_A85_antigen"/>
</dbReference>
<dbReference type="GO" id="GO:0016747">
    <property type="term" value="F:acyltransferase activity, transferring groups other than amino-acyl groups"/>
    <property type="evidence" value="ECO:0007669"/>
    <property type="project" value="TreeGrafter"/>
</dbReference>
<reference evidence="3 4" key="1">
    <citation type="submission" date="2018-12" db="EMBL/GenBank/DDBJ databases">
        <title>Alloscrdovia theropitheci sp. nov: a novel taxon from the feces of the bleeding-herat monkey (Theropithecus geleda).</title>
        <authorList>
            <person name="Modesto M."/>
        </authorList>
    </citation>
    <scope>NUCLEOTIDE SEQUENCE [LARGE SCALE GENOMIC DNA]</scope>
    <source>
        <strain evidence="3 4">GLDI4/2</strain>
    </source>
</reference>
<organism evidence="3 4">
    <name type="scientific">Alloscardovia theropitheci</name>
    <dbReference type="NCBI Taxonomy" id="2496842"/>
    <lineage>
        <taxon>Bacteria</taxon>
        <taxon>Bacillati</taxon>
        <taxon>Actinomycetota</taxon>
        <taxon>Actinomycetes</taxon>
        <taxon>Bifidobacteriales</taxon>
        <taxon>Bifidobacteriaceae</taxon>
        <taxon>Alloscardovia</taxon>
    </lineage>
</organism>
<dbReference type="SUPFAM" id="SSF53474">
    <property type="entry name" value="alpha/beta-Hydrolases"/>
    <property type="match status" value="1"/>
</dbReference>
<name>A0A4R0QN58_9BIFI</name>
<dbReference type="InterPro" id="IPR000801">
    <property type="entry name" value="Esterase-like"/>
</dbReference>
<proteinExistence type="predicted"/>